<organism evidence="3 4">
    <name type="scientific">Marinigracilibium pacificum</name>
    <dbReference type="NCBI Taxonomy" id="2729599"/>
    <lineage>
        <taxon>Bacteria</taxon>
        <taxon>Pseudomonadati</taxon>
        <taxon>Bacteroidota</taxon>
        <taxon>Cytophagia</taxon>
        <taxon>Cytophagales</taxon>
        <taxon>Flammeovirgaceae</taxon>
        <taxon>Marinigracilibium</taxon>
    </lineage>
</organism>
<dbReference type="EMBL" id="JABBNU010000005">
    <property type="protein sequence ID" value="NMM48677.1"/>
    <property type="molecule type" value="Genomic_DNA"/>
</dbReference>
<feature type="chain" id="PRO_5032787700" evidence="1">
    <location>
        <begin position="21"/>
        <end position="260"/>
    </location>
</feature>
<evidence type="ECO:0000256" key="1">
    <source>
        <dbReference type="SAM" id="SignalP"/>
    </source>
</evidence>
<evidence type="ECO:0000259" key="2">
    <source>
        <dbReference type="Pfam" id="PF04536"/>
    </source>
</evidence>
<dbReference type="AlphaFoldDB" id="A0A848IWH0"/>
<keyword evidence="1" id="KW-0732">Signal</keyword>
<proteinExistence type="predicted"/>
<dbReference type="InterPro" id="IPR007621">
    <property type="entry name" value="TPM_dom"/>
</dbReference>
<protein>
    <submittedName>
        <fullName evidence="3">TPM domain-containing protein</fullName>
    </submittedName>
</protein>
<accession>A0A848IWH0</accession>
<dbReference type="Proteomes" id="UP000559010">
    <property type="component" value="Unassembled WGS sequence"/>
</dbReference>
<gene>
    <name evidence="3" type="ORF">HH304_09720</name>
</gene>
<feature type="signal peptide" evidence="1">
    <location>
        <begin position="1"/>
        <end position="20"/>
    </location>
</feature>
<comment type="caution">
    <text evidence="3">The sequence shown here is derived from an EMBL/GenBank/DDBJ whole genome shotgun (WGS) entry which is preliminary data.</text>
</comment>
<keyword evidence="4" id="KW-1185">Reference proteome</keyword>
<evidence type="ECO:0000313" key="3">
    <source>
        <dbReference type="EMBL" id="NMM48677.1"/>
    </source>
</evidence>
<feature type="domain" description="TPM" evidence="2">
    <location>
        <begin position="26"/>
        <end position="148"/>
    </location>
</feature>
<dbReference type="Gene3D" id="3.10.310.50">
    <property type="match status" value="1"/>
</dbReference>
<name>A0A848IWH0_9BACT</name>
<evidence type="ECO:0000313" key="4">
    <source>
        <dbReference type="Proteomes" id="UP000559010"/>
    </source>
</evidence>
<dbReference type="RefSeq" id="WP_169680836.1">
    <property type="nucleotide sequence ID" value="NZ_JABBNU010000005.1"/>
</dbReference>
<dbReference type="Pfam" id="PF04536">
    <property type="entry name" value="TPM_phosphatase"/>
    <property type="match status" value="1"/>
</dbReference>
<reference evidence="3 4" key="1">
    <citation type="submission" date="2020-04" db="EMBL/GenBank/DDBJ databases">
        <title>Flammeovirgaceae bacterium KN852 isolated from deep sea.</title>
        <authorList>
            <person name="Zhang D.-C."/>
        </authorList>
    </citation>
    <scope>NUCLEOTIDE SEQUENCE [LARGE SCALE GENOMIC DNA]</scope>
    <source>
        <strain evidence="3 4">KN852</strain>
    </source>
</reference>
<sequence length="260" mass="29982">MAGKLGLYLLFILFSFSTSAQIKGYVFDNAELLKKKDFSSLEFFMRGINEDNGPEYVFYSINNLLGEDINEVSRRLYSNLIGRNPYIDNGVLYVYSKEDNQFALTTGEVLKWHYDKAFEDSIINISKSYFSNEDYFNGLSKTFTALYDKFNNQINWNTSYNSFTELGNDLGSSEGKLVEFIGIPLTKNFTVRHDPKVYSSDEYYIRIKGDNGKVIRLFYTLDMLDDIESVINSSQVRIIARVGSLKPFKFLYVGKKPLDQ</sequence>